<name>A0A6J4K6U5_9BACT</name>
<organism evidence="1">
    <name type="scientific">uncultured Gemmatimonadota bacterium</name>
    <dbReference type="NCBI Taxonomy" id="203437"/>
    <lineage>
        <taxon>Bacteria</taxon>
        <taxon>Pseudomonadati</taxon>
        <taxon>Gemmatimonadota</taxon>
        <taxon>environmental samples</taxon>
    </lineage>
</organism>
<proteinExistence type="predicted"/>
<dbReference type="EMBL" id="CADCTW010000008">
    <property type="protein sequence ID" value="CAA9297166.1"/>
    <property type="molecule type" value="Genomic_DNA"/>
</dbReference>
<protein>
    <submittedName>
        <fullName evidence="1">Uncharacterized protein</fullName>
    </submittedName>
</protein>
<reference evidence="1" key="1">
    <citation type="submission" date="2020-02" db="EMBL/GenBank/DDBJ databases">
        <authorList>
            <person name="Meier V. D."/>
        </authorList>
    </citation>
    <scope>NUCLEOTIDE SEQUENCE</scope>
    <source>
        <strain evidence="1">AVDCRST_MAG68</strain>
    </source>
</reference>
<gene>
    <name evidence="1" type="ORF">AVDCRST_MAG68-59</name>
</gene>
<accession>A0A6J4K6U5</accession>
<sequence>MDPDNNPPLPLRRRRIAVVPPAVPERTDVQVLLRVATSCPRCGTRPALRVTQAMVRALAGSEAGVRLGTYQCQRRGCGAIYDLEADAYLRAG</sequence>
<dbReference type="AlphaFoldDB" id="A0A6J4K6U5"/>
<evidence type="ECO:0000313" key="1">
    <source>
        <dbReference type="EMBL" id="CAA9297166.1"/>
    </source>
</evidence>